<feature type="transmembrane region" description="Helical" evidence="1">
    <location>
        <begin position="189"/>
        <end position="213"/>
    </location>
</feature>
<dbReference type="Proteomes" id="UP000657372">
    <property type="component" value="Unassembled WGS sequence"/>
</dbReference>
<evidence type="ECO:0000256" key="1">
    <source>
        <dbReference type="SAM" id="Phobius"/>
    </source>
</evidence>
<protein>
    <submittedName>
        <fullName evidence="2">DUF599 domain-containing protein</fullName>
    </submittedName>
</protein>
<sequence length="222" mass="24558">MSGIDVDVMALCASGVLLLAYYLYLMMRVRRDPDFSVHSVNHRARALWVKDVMASGGKKDVMAVQTLRNFGMTATFKASSSILLILGTLTLSGQAESLSRTWHVLDFAGGSRAAEWWVIKIICLLTVLLVAFFAFAMSLRLLNHVVFMVNLSQTDAQGSLSPERVGQRLNSAGVFYTLGMRAFFVAVPLTFWLFGPLFLFLSTLGLIVALYHLDRSPLAENN</sequence>
<accession>A0ABS0EY74</accession>
<dbReference type="PANTHER" id="PTHR31881">
    <property type="match status" value="1"/>
</dbReference>
<keyword evidence="3" id="KW-1185">Reference proteome</keyword>
<keyword evidence="1" id="KW-1133">Transmembrane helix</keyword>
<organism evidence="2 3">
    <name type="scientific">Herminiimonas contaminans</name>
    <dbReference type="NCBI Taxonomy" id="1111140"/>
    <lineage>
        <taxon>Bacteria</taxon>
        <taxon>Pseudomonadati</taxon>
        <taxon>Pseudomonadota</taxon>
        <taxon>Betaproteobacteria</taxon>
        <taxon>Burkholderiales</taxon>
        <taxon>Oxalobacteraceae</taxon>
        <taxon>Herminiimonas</taxon>
    </lineage>
</organism>
<reference evidence="2 3" key="1">
    <citation type="submission" date="2020-11" db="EMBL/GenBank/DDBJ databases">
        <title>WGS of Herminiimonas contaminans strain Marseille-Q4544 isolated from planarians Schmidtea mediterranea.</title>
        <authorList>
            <person name="Kangale L."/>
        </authorList>
    </citation>
    <scope>NUCLEOTIDE SEQUENCE [LARGE SCALE GENOMIC DNA]</scope>
    <source>
        <strain evidence="2 3">Marseille-Q4544</strain>
    </source>
</reference>
<feature type="transmembrane region" description="Helical" evidence="1">
    <location>
        <begin position="6"/>
        <end position="25"/>
    </location>
</feature>
<evidence type="ECO:0000313" key="2">
    <source>
        <dbReference type="EMBL" id="MBF8179039.1"/>
    </source>
</evidence>
<comment type="caution">
    <text evidence="2">The sequence shown here is derived from an EMBL/GenBank/DDBJ whole genome shotgun (WGS) entry which is preliminary data.</text>
</comment>
<dbReference type="Pfam" id="PF04654">
    <property type="entry name" value="DUF599"/>
    <property type="match status" value="1"/>
</dbReference>
<gene>
    <name evidence="2" type="ORF">IXC47_15230</name>
</gene>
<name>A0ABS0EY74_9BURK</name>
<keyword evidence="1" id="KW-0812">Transmembrane</keyword>
<feature type="transmembrane region" description="Helical" evidence="1">
    <location>
        <begin position="121"/>
        <end position="142"/>
    </location>
</feature>
<keyword evidence="1" id="KW-0472">Membrane</keyword>
<evidence type="ECO:0000313" key="3">
    <source>
        <dbReference type="Proteomes" id="UP000657372"/>
    </source>
</evidence>
<dbReference type="PANTHER" id="PTHR31881:SF6">
    <property type="entry name" value="OS09G0494600 PROTEIN"/>
    <property type="match status" value="1"/>
</dbReference>
<dbReference type="InterPro" id="IPR006747">
    <property type="entry name" value="DUF599"/>
</dbReference>
<dbReference type="EMBL" id="JADOEL010000014">
    <property type="protein sequence ID" value="MBF8179039.1"/>
    <property type="molecule type" value="Genomic_DNA"/>
</dbReference>
<proteinExistence type="predicted"/>
<dbReference type="RefSeq" id="WP_175626270.1">
    <property type="nucleotide sequence ID" value="NZ_JADOEL010000014.1"/>
</dbReference>